<dbReference type="OrthoDB" id="10248475at2759"/>
<dbReference type="InterPro" id="IPR041492">
    <property type="entry name" value="HAD_2"/>
</dbReference>
<dbReference type="PANTHER" id="PTHR35134:SF2">
    <property type="entry name" value="NUCLEOTIDASE YQFW-RELATED"/>
    <property type="match status" value="1"/>
</dbReference>
<dbReference type="Pfam" id="PF13419">
    <property type="entry name" value="HAD_2"/>
    <property type="match status" value="1"/>
</dbReference>
<name>A0A4T0FQH3_9BASI</name>
<dbReference type="CDD" id="cd01427">
    <property type="entry name" value="HAD_like"/>
    <property type="match status" value="1"/>
</dbReference>
<dbReference type="SUPFAM" id="SSF56784">
    <property type="entry name" value="HAD-like"/>
    <property type="match status" value="1"/>
</dbReference>
<gene>
    <name evidence="2" type="ORF">E3P99_02200</name>
</gene>
<accession>A0A4T0FQH3</accession>
<organism evidence="2 3">
    <name type="scientific">Wallemia hederae</name>
    <dbReference type="NCBI Taxonomy" id="1540922"/>
    <lineage>
        <taxon>Eukaryota</taxon>
        <taxon>Fungi</taxon>
        <taxon>Dikarya</taxon>
        <taxon>Basidiomycota</taxon>
        <taxon>Wallemiomycotina</taxon>
        <taxon>Wallemiomycetes</taxon>
        <taxon>Wallemiales</taxon>
        <taxon>Wallemiaceae</taxon>
        <taxon>Wallemia</taxon>
    </lineage>
</organism>
<dbReference type="Gene3D" id="3.40.50.1000">
    <property type="entry name" value="HAD superfamily/HAD-like"/>
    <property type="match status" value="1"/>
</dbReference>
<reference evidence="2 3" key="1">
    <citation type="submission" date="2019-03" db="EMBL/GenBank/DDBJ databases">
        <title>Sequencing 23 genomes of Wallemia ichthyophaga.</title>
        <authorList>
            <person name="Gostincar C."/>
        </authorList>
    </citation>
    <scope>NUCLEOTIDE SEQUENCE [LARGE SCALE GENOMIC DNA]</scope>
    <source>
        <strain evidence="2 3">EXF-5753</strain>
    </source>
</reference>
<keyword evidence="3" id="KW-1185">Reference proteome</keyword>
<sequence>MKIAVDFDDVISSTNQAVCNWHNRVYGTKWSIDDFHYYRYWKNPGWGNQQQTADKVQAFYSDKSGLNTTEMVQGAREALSQLKAHGHDLIIVTARSDDQREMTRQWLDANLHGLFDQLYFTGEFTKKETENDEEQVHVDEEGVPTKGDKTNLSKADIIDRIEASILIDDSIENAFACAGHSRKHGAHKGNPIPTLLFSPFPPTQTIPVWHYPWNVELSGSQPLDQLDYEERKRRGLSTGESRQPSKLPQAIKRVSGWNDVLHKIEDLEKRSRSSVASLEGGHVDHAQPVQVQA</sequence>
<dbReference type="InterPro" id="IPR052419">
    <property type="entry name" value="5_3-deoxyribonucleotidase-like"/>
</dbReference>
<protein>
    <submittedName>
        <fullName evidence="2">Uncharacterized protein</fullName>
    </submittedName>
</protein>
<dbReference type="EMBL" id="SPNW01000030">
    <property type="protein sequence ID" value="TIA89096.1"/>
    <property type="molecule type" value="Genomic_DNA"/>
</dbReference>
<dbReference type="InterPro" id="IPR036412">
    <property type="entry name" value="HAD-like_sf"/>
</dbReference>
<dbReference type="Proteomes" id="UP000310189">
    <property type="component" value="Unassembled WGS sequence"/>
</dbReference>
<evidence type="ECO:0000313" key="3">
    <source>
        <dbReference type="Proteomes" id="UP000310189"/>
    </source>
</evidence>
<comment type="caution">
    <text evidence="2">The sequence shown here is derived from an EMBL/GenBank/DDBJ whole genome shotgun (WGS) entry which is preliminary data.</text>
</comment>
<proteinExistence type="predicted"/>
<dbReference type="AlphaFoldDB" id="A0A4T0FQH3"/>
<dbReference type="PANTHER" id="PTHR35134">
    <property type="entry name" value="NUCLEOTIDASE YQFW-RELATED"/>
    <property type="match status" value="1"/>
</dbReference>
<evidence type="ECO:0000256" key="1">
    <source>
        <dbReference type="SAM" id="MobiDB-lite"/>
    </source>
</evidence>
<dbReference type="InterPro" id="IPR023214">
    <property type="entry name" value="HAD_sf"/>
</dbReference>
<evidence type="ECO:0000313" key="2">
    <source>
        <dbReference type="EMBL" id="TIA89096.1"/>
    </source>
</evidence>
<feature type="region of interest" description="Disordered" evidence="1">
    <location>
        <begin position="271"/>
        <end position="293"/>
    </location>
</feature>